<feature type="transmembrane region" description="Helical" evidence="2">
    <location>
        <begin position="194"/>
        <end position="221"/>
    </location>
</feature>
<keyword evidence="2" id="KW-0812">Transmembrane</keyword>
<feature type="compositionally biased region" description="Polar residues" evidence="1">
    <location>
        <begin position="1"/>
        <end position="12"/>
    </location>
</feature>
<keyword evidence="2" id="KW-1133">Transmembrane helix</keyword>
<name>A0A1L7REK0_9ACTO</name>
<dbReference type="RefSeq" id="WP_210582046.1">
    <property type="nucleotide sequence ID" value="NZ_LK995542.1"/>
</dbReference>
<evidence type="ECO:0000256" key="1">
    <source>
        <dbReference type="SAM" id="MobiDB-lite"/>
    </source>
</evidence>
<dbReference type="AlphaFoldDB" id="A0A1L7REK0"/>
<gene>
    <name evidence="3" type="ORF">AAM4_2659</name>
</gene>
<feature type="region of interest" description="Disordered" evidence="1">
    <location>
        <begin position="1"/>
        <end position="60"/>
    </location>
</feature>
<feature type="transmembrane region" description="Helical" evidence="2">
    <location>
        <begin position="69"/>
        <end position="91"/>
    </location>
</feature>
<keyword evidence="2" id="KW-0472">Membrane</keyword>
<sequence>MSYPPSSTSSYADTPHGPGTGQQDPAQAPYGPGPGGAQYAPGRTPYGPGPYVQAAPSPAPAPKGRKGPLILLLSGVALCVVAGIAIIIVAVSATRTAGELQPIVANGTTTVRLEAGEVYGLYGNGSSGCTVAGADGTELEVTKPSSSITVNDRRLFGVIAPASSGDHAITCSTLLASEDVYFGPLIGAQDIGRAVFGVLAAAGLLVLGVPLTIGGIIWLVVRNSHNRRALQAQAAYPTAGTGL</sequence>
<accession>A0A1L7REK0</accession>
<evidence type="ECO:0000313" key="3">
    <source>
        <dbReference type="EMBL" id="CED92491.1"/>
    </source>
</evidence>
<evidence type="ECO:0000256" key="2">
    <source>
        <dbReference type="SAM" id="Phobius"/>
    </source>
</evidence>
<feature type="compositionally biased region" description="Low complexity" evidence="1">
    <location>
        <begin position="21"/>
        <end position="30"/>
    </location>
</feature>
<protein>
    <submittedName>
        <fullName evidence="3">Uncharacterized protein</fullName>
    </submittedName>
</protein>
<dbReference type="EMBL" id="LK995542">
    <property type="protein sequence ID" value="CED92491.1"/>
    <property type="molecule type" value="Genomic_DNA"/>
</dbReference>
<reference evidence="3" key="1">
    <citation type="submission" date="2014-07" db="EMBL/GenBank/DDBJ databases">
        <authorList>
            <person name="Zhang J.E."/>
            <person name="Yang H."/>
            <person name="Guo J."/>
            <person name="Deng Z."/>
            <person name="Luo H."/>
            <person name="Luo M."/>
            <person name="Zhao B."/>
        </authorList>
    </citation>
    <scope>NUCLEOTIDE SEQUENCE</scope>
    <source>
        <strain evidence="3">AM4</strain>
    </source>
</reference>
<proteinExistence type="predicted"/>
<organism evidence="3">
    <name type="scientific">Actinomyces succiniciruminis</name>
    <dbReference type="NCBI Taxonomy" id="1522002"/>
    <lineage>
        <taxon>Bacteria</taxon>
        <taxon>Bacillati</taxon>
        <taxon>Actinomycetota</taxon>
        <taxon>Actinomycetes</taxon>
        <taxon>Actinomycetales</taxon>
        <taxon>Actinomycetaceae</taxon>
        <taxon>Actinomyces</taxon>
    </lineage>
</organism>